<dbReference type="InterPro" id="IPR043502">
    <property type="entry name" value="DNA/RNA_pol_sf"/>
</dbReference>
<dbReference type="Pfam" id="PF08284">
    <property type="entry name" value="RVP_2"/>
    <property type="match status" value="1"/>
</dbReference>
<dbReference type="PANTHER" id="PTHR15503">
    <property type="entry name" value="LDOC1 RELATED"/>
    <property type="match status" value="1"/>
</dbReference>
<dbReference type="OrthoDB" id="2802569at2759"/>
<keyword evidence="2" id="KW-1185">Reference proteome</keyword>
<reference evidence="1 2" key="1">
    <citation type="submission" date="2021-08" db="EMBL/GenBank/DDBJ databases">
        <title>Draft Genome Sequence of Phanerochaete sordida strain YK-624.</title>
        <authorList>
            <person name="Mori T."/>
            <person name="Dohra H."/>
            <person name="Suzuki T."/>
            <person name="Kawagishi H."/>
            <person name="Hirai H."/>
        </authorList>
    </citation>
    <scope>NUCLEOTIDE SEQUENCE [LARGE SCALE GENOMIC DNA]</scope>
    <source>
        <strain evidence="1 2">YK-624</strain>
    </source>
</reference>
<accession>A0A9P3GVG6</accession>
<dbReference type="Proteomes" id="UP000703269">
    <property type="component" value="Unassembled WGS sequence"/>
</dbReference>
<sequence>MIDSGTTSLFIHEDFCKQHKVFTVSLENPITVYNIDGTLNQAGSIARKVKLSLTIGSYMFKEEFPVTNIGLEDVILGLLWLKKWNPNINWETGDANRNEYTKTFEELVPKEYHQHKKVFSEEESQRLLKHQPCDHTIDHTPDTPPLIETDELKQFLKDALAKGYVVLSKSPIVSPVFFITKKDGKLRFVQDYRKLS</sequence>
<evidence type="ECO:0000313" key="2">
    <source>
        <dbReference type="Proteomes" id="UP000703269"/>
    </source>
</evidence>
<name>A0A9P3GVG6_9APHY</name>
<gene>
    <name evidence="1" type="ORF">PsYK624_173000</name>
</gene>
<organism evidence="1 2">
    <name type="scientific">Phanerochaete sordida</name>
    <dbReference type="NCBI Taxonomy" id="48140"/>
    <lineage>
        <taxon>Eukaryota</taxon>
        <taxon>Fungi</taxon>
        <taxon>Dikarya</taxon>
        <taxon>Basidiomycota</taxon>
        <taxon>Agaricomycotina</taxon>
        <taxon>Agaricomycetes</taxon>
        <taxon>Polyporales</taxon>
        <taxon>Phanerochaetaceae</taxon>
        <taxon>Phanerochaete</taxon>
    </lineage>
</organism>
<comment type="caution">
    <text evidence="1">The sequence shown here is derived from an EMBL/GenBank/DDBJ whole genome shotgun (WGS) entry which is preliminary data.</text>
</comment>
<dbReference type="InterPro" id="IPR032567">
    <property type="entry name" value="RTL1-rel"/>
</dbReference>
<dbReference type="AlphaFoldDB" id="A0A9P3GVG6"/>
<dbReference type="Gene3D" id="3.10.10.10">
    <property type="entry name" value="HIV Type 1 Reverse Transcriptase, subunit A, domain 1"/>
    <property type="match status" value="1"/>
</dbReference>
<dbReference type="EMBL" id="BPQB01000289">
    <property type="protein sequence ID" value="GJF00995.1"/>
    <property type="molecule type" value="Genomic_DNA"/>
</dbReference>
<dbReference type="PANTHER" id="PTHR15503:SF22">
    <property type="entry name" value="TRANSPOSON TY3-I GAG POLYPROTEIN"/>
    <property type="match status" value="1"/>
</dbReference>
<dbReference type="CDD" id="cd00303">
    <property type="entry name" value="retropepsin_like"/>
    <property type="match status" value="1"/>
</dbReference>
<evidence type="ECO:0000313" key="1">
    <source>
        <dbReference type="EMBL" id="GJF00995.1"/>
    </source>
</evidence>
<dbReference type="SUPFAM" id="SSF56672">
    <property type="entry name" value="DNA/RNA polymerases"/>
    <property type="match status" value="1"/>
</dbReference>
<dbReference type="Gene3D" id="2.40.70.10">
    <property type="entry name" value="Acid Proteases"/>
    <property type="match status" value="1"/>
</dbReference>
<protein>
    <submittedName>
        <fullName evidence="1">Retropepsin-like domain-containing protein</fullName>
    </submittedName>
</protein>
<dbReference type="InterPro" id="IPR021109">
    <property type="entry name" value="Peptidase_aspartic_dom_sf"/>
</dbReference>
<proteinExistence type="predicted"/>